<feature type="signal peptide" evidence="2">
    <location>
        <begin position="1"/>
        <end position="28"/>
    </location>
</feature>
<evidence type="ECO:0000259" key="3">
    <source>
        <dbReference type="Pfam" id="PF25989"/>
    </source>
</evidence>
<feature type="chain" id="PRO_5047067407" evidence="2">
    <location>
        <begin position="29"/>
        <end position="366"/>
    </location>
</feature>
<keyword evidence="5" id="KW-1185">Reference proteome</keyword>
<name>A0ABV8NRQ4_9BURK</name>
<keyword evidence="2" id="KW-0732">Signal</keyword>
<sequence>MRPRIGRIRTWLATAAFAFGAHTVAAEAPPTVLVRTSVPQYGVIAQPVRAYGVIGTAQGSTLAVTLPYPARILHIYVQNGQSVARSTPLFAVQADPAALLASKQAITSYRLAKDDLAHVQALYAQSLATRSQLEAARKAALDAKSALDAQRTLGIGNGTVTVAAPANGVVTRLSAIQGDQMQAGAAILLLALRASGSKAVPNVILGVDPAAASRIQPGDPVSVKGLSPEADGVSVRGRIVTIGAAVDPPSQFVDVGAAVPLAGAGLLPGMHVKGRISTQSGKHWIIPRSAVLRDARGAYVYQVGKDRHAHRVDVTVRIENGDDYGVDGALDAAQPLIVTGNYELHDGDAVRTQAQGTAEKQQGMAQ</sequence>
<organism evidence="4 5">
    <name type="scientific">Candidimonas humi</name>
    <dbReference type="NCBI Taxonomy" id="683355"/>
    <lineage>
        <taxon>Bacteria</taxon>
        <taxon>Pseudomonadati</taxon>
        <taxon>Pseudomonadota</taxon>
        <taxon>Betaproteobacteria</taxon>
        <taxon>Burkholderiales</taxon>
        <taxon>Alcaligenaceae</taxon>
        <taxon>Candidimonas</taxon>
    </lineage>
</organism>
<dbReference type="EMBL" id="JBHSBV010000001">
    <property type="protein sequence ID" value="MFC4199624.1"/>
    <property type="molecule type" value="Genomic_DNA"/>
</dbReference>
<dbReference type="RefSeq" id="WP_217962691.1">
    <property type="nucleotide sequence ID" value="NZ_JAHTBN010000001.1"/>
</dbReference>
<dbReference type="InterPro" id="IPR058637">
    <property type="entry name" value="YknX-like_C"/>
</dbReference>
<reference evidence="5" key="1">
    <citation type="journal article" date="2019" name="Int. J. Syst. Evol. Microbiol.">
        <title>The Global Catalogue of Microorganisms (GCM) 10K type strain sequencing project: providing services to taxonomists for standard genome sequencing and annotation.</title>
        <authorList>
            <consortium name="The Broad Institute Genomics Platform"/>
            <consortium name="The Broad Institute Genome Sequencing Center for Infectious Disease"/>
            <person name="Wu L."/>
            <person name="Ma J."/>
        </authorList>
    </citation>
    <scope>NUCLEOTIDE SEQUENCE [LARGE SCALE GENOMIC DNA]</scope>
    <source>
        <strain evidence="5">LMG 24813</strain>
    </source>
</reference>
<gene>
    <name evidence="4" type="ORF">ACFOY1_01540</name>
</gene>
<dbReference type="Pfam" id="PF25989">
    <property type="entry name" value="YknX_C"/>
    <property type="match status" value="1"/>
</dbReference>
<evidence type="ECO:0000256" key="1">
    <source>
        <dbReference type="ARBA" id="ARBA00009477"/>
    </source>
</evidence>
<protein>
    <submittedName>
        <fullName evidence="4">Efflux RND transporter periplasmic adaptor subunit</fullName>
    </submittedName>
</protein>
<dbReference type="PANTHER" id="PTHR30469">
    <property type="entry name" value="MULTIDRUG RESISTANCE PROTEIN MDTA"/>
    <property type="match status" value="1"/>
</dbReference>
<dbReference type="InterPro" id="IPR006143">
    <property type="entry name" value="RND_pump_MFP"/>
</dbReference>
<evidence type="ECO:0000313" key="4">
    <source>
        <dbReference type="EMBL" id="MFC4199624.1"/>
    </source>
</evidence>
<comment type="similarity">
    <text evidence="1">Belongs to the membrane fusion protein (MFP) (TC 8.A.1) family.</text>
</comment>
<dbReference type="PANTHER" id="PTHR30469:SF15">
    <property type="entry name" value="HLYD FAMILY OF SECRETION PROTEINS"/>
    <property type="match status" value="1"/>
</dbReference>
<accession>A0ABV8NRQ4</accession>
<comment type="caution">
    <text evidence="4">The sequence shown here is derived from an EMBL/GenBank/DDBJ whole genome shotgun (WGS) entry which is preliminary data.</text>
</comment>
<dbReference type="NCBIfam" id="TIGR01730">
    <property type="entry name" value="RND_mfp"/>
    <property type="match status" value="1"/>
</dbReference>
<proteinExistence type="inferred from homology"/>
<feature type="domain" description="YknX-like C-terminal permuted SH3-like" evidence="3">
    <location>
        <begin position="286"/>
        <end position="351"/>
    </location>
</feature>
<evidence type="ECO:0000256" key="2">
    <source>
        <dbReference type="SAM" id="SignalP"/>
    </source>
</evidence>
<evidence type="ECO:0000313" key="5">
    <source>
        <dbReference type="Proteomes" id="UP001595848"/>
    </source>
</evidence>
<dbReference type="Proteomes" id="UP001595848">
    <property type="component" value="Unassembled WGS sequence"/>
</dbReference>